<name>U4LNQ6_PYROM</name>
<keyword evidence="2" id="KW-1185">Reference proteome</keyword>
<dbReference type="Proteomes" id="UP000018144">
    <property type="component" value="Unassembled WGS sequence"/>
</dbReference>
<accession>U4LNQ6</accession>
<evidence type="ECO:0000313" key="1">
    <source>
        <dbReference type="EMBL" id="CCX33217.1"/>
    </source>
</evidence>
<sequence>MVKTVAGSYVGPTHRGRDRHVGVLWYPLILMRGCYCSYYDNSLWGLGALMQSTDVSIAQAFIDKFSQDLHGFALYISFFSVTPLQIPRCYATSCILY</sequence>
<gene>
    <name evidence="1" type="ORF">PCON_14257</name>
</gene>
<reference evidence="1 2" key="1">
    <citation type="journal article" date="2013" name="PLoS Genet.">
        <title>The genome and development-dependent transcriptomes of Pyronema confluens: a window into fungal evolution.</title>
        <authorList>
            <person name="Traeger S."/>
            <person name="Altegoer F."/>
            <person name="Freitag M."/>
            <person name="Gabaldon T."/>
            <person name="Kempken F."/>
            <person name="Kumar A."/>
            <person name="Marcet-Houben M."/>
            <person name="Poggeler S."/>
            <person name="Stajich J.E."/>
            <person name="Nowrousian M."/>
        </authorList>
    </citation>
    <scope>NUCLEOTIDE SEQUENCE [LARGE SCALE GENOMIC DNA]</scope>
    <source>
        <strain evidence="2">CBS 100304</strain>
        <tissue evidence="1">Vegetative mycelium</tissue>
    </source>
</reference>
<protein>
    <submittedName>
        <fullName evidence="1">Uncharacterized protein</fullName>
    </submittedName>
</protein>
<proteinExistence type="predicted"/>
<evidence type="ECO:0000313" key="2">
    <source>
        <dbReference type="Proteomes" id="UP000018144"/>
    </source>
</evidence>
<organism evidence="1 2">
    <name type="scientific">Pyronema omphalodes (strain CBS 100304)</name>
    <name type="common">Pyronema confluens</name>
    <dbReference type="NCBI Taxonomy" id="1076935"/>
    <lineage>
        <taxon>Eukaryota</taxon>
        <taxon>Fungi</taxon>
        <taxon>Dikarya</taxon>
        <taxon>Ascomycota</taxon>
        <taxon>Pezizomycotina</taxon>
        <taxon>Pezizomycetes</taxon>
        <taxon>Pezizales</taxon>
        <taxon>Pyronemataceae</taxon>
        <taxon>Pyronema</taxon>
    </lineage>
</organism>
<dbReference type="EMBL" id="HF936032">
    <property type="protein sequence ID" value="CCX33217.1"/>
    <property type="molecule type" value="Genomic_DNA"/>
</dbReference>
<dbReference type="AlphaFoldDB" id="U4LNQ6"/>